<dbReference type="Proteomes" id="UP000641514">
    <property type="component" value="Unassembled WGS sequence"/>
</dbReference>
<dbReference type="SUPFAM" id="SSF102588">
    <property type="entry name" value="LmbE-like"/>
    <property type="match status" value="1"/>
</dbReference>
<dbReference type="PANTHER" id="PTHR12993:SF28">
    <property type="entry name" value="LMBE FAMILY PROTEIN"/>
    <property type="match status" value="1"/>
</dbReference>
<keyword evidence="3" id="KW-1185">Reference proteome</keyword>
<dbReference type="EMBL" id="BMJH01000003">
    <property type="protein sequence ID" value="GGC73986.1"/>
    <property type="molecule type" value="Genomic_DNA"/>
</dbReference>
<dbReference type="GO" id="GO:0016811">
    <property type="term" value="F:hydrolase activity, acting on carbon-nitrogen (but not peptide) bonds, in linear amides"/>
    <property type="evidence" value="ECO:0007669"/>
    <property type="project" value="TreeGrafter"/>
</dbReference>
<reference evidence="2" key="2">
    <citation type="submission" date="2020-09" db="EMBL/GenBank/DDBJ databases">
        <authorList>
            <person name="Sun Q."/>
            <person name="Zhou Y."/>
        </authorList>
    </citation>
    <scope>NUCLEOTIDE SEQUENCE</scope>
    <source>
        <strain evidence="2">CGMCC 1.15478</strain>
    </source>
</reference>
<protein>
    <submittedName>
        <fullName evidence="2">GlcNAc-PI de-N-acetylase</fullName>
    </submittedName>
</protein>
<organism evidence="2 3">
    <name type="scientific">Hoyosella rhizosphaerae</name>
    <dbReference type="NCBI Taxonomy" id="1755582"/>
    <lineage>
        <taxon>Bacteria</taxon>
        <taxon>Bacillati</taxon>
        <taxon>Actinomycetota</taxon>
        <taxon>Actinomycetes</taxon>
        <taxon>Mycobacteriales</taxon>
        <taxon>Hoyosellaceae</taxon>
        <taxon>Hoyosella</taxon>
    </lineage>
</organism>
<dbReference type="Pfam" id="PF02585">
    <property type="entry name" value="PIG-L"/>
    <property type="match status" value="1"/>
</dbReference>
<dbReference type="InterPro" id="IPR003737">
    <property type="entry name" value="GlcNAc_PI_deacetylase-related"/>
</dbReference>
<dbReference type="GO" id="GO:0016137">
    <property type="term" value="P:glycoside metabolic process"/>
    <property type="evidence" value="ECO:0007669"/>
    <property type="project" value="UniProtKB-ARBA"/>
</dbReference>
<gene>
    <name evidence="2" type="ORF">GCM10011410_28980</name>
</gene>
<sequence length="240" mass="25911">MRSLPQLPTMPHTGTMKPFPGDWSRALAIVAHPDDVEYGAAAAIARWVREGKSIAYVMITSGEQGIEGMDPAVCGPIREKEQLASAARVGVTDVRFLRYPDFVLEDSPGLRADLVAVMREYRAELIVTLNFRDKWPGGDFMNSSDHCNAGSAIVAAAMESGVVRWVAACTSPVSTHGVDVSDFVQDAVASLQEHREYLRGLGPDDSSLQMLQENLTHGGVQLGTEAAVTFELIPIEGASR</sequence>
<evidence type="ECO:0000256" key="1">
    <source>
        <dbReference type="ARBA" id="ARBA00022833"/>
    </source>
</evidence>
<evidence type="ECO:0000313" key="2">
    <source>
        <dbReference type="EMBL" id="GGC73986.1"/>
    </source>
</evidence>
<keyword evidence="1" id="KW-0862">Zinc</keyword>
<reference evidence="2" key="1">
    <citation type="journal article" date="2014" name="Int. J. Syst. Evol. Microbiol.">
        <title>Complete genome sequence of Corynebacterium casei LMG S-19264T (=DSM 44701T), isolated from a smear-ripened cheese.</title>
        <authorList>
            <consortium name="US DOE Joint Genome Institute (JGI-PGF)"/>
            <person name="Walter F."/>
            <person name="Albersmeier A."/>
            <person name="Kalinowski J."/>
            <person name="Ruckert C."/>
        </authorList>
    </citation>
    <scope>NUCLEOTIDE SEQUENCE</scope>
    <source>
        <strain evidence="2">CGMCC 1.15478</strain>
    </source>
</reference>
<dbReference type="AlphaFoldDB" id="A0A916UHM7"/>
<dbReference type="PANTHER" id="PTHR12993">
    <property type="entry name" value="N-ACETYLGLUCOSAMINYL-PHOSPHATIDYLINOSITOL DE-N-ACETYLASE-RELATED"/>
    <property type="match status" value="1"/>
</dbReference>
<proteinExistence type="predicted"/>
<name>A0A916UHM7_9ACTN</name>
<comment type="caution">
    <text evidence="2">The sequence shown here is derived from an EMBL/GenBank/DDBJ whole genome shotgun (WGS) entry which is preliminary data.</text>
</comment>
<evidence type="ECO:0000313" key="3">
    <source>
        <dbReference type="Proteomes" id="UP000641514"/>
    </source>
</evidence>
<dbReference type="InterPro" id="IPR024078">
    <property type="entry name" value="LmbE-like_dom_sf"/>
</dbReference>
<dbReference type="Gene3D" id="3.40.50.10320">
    <property type="entry name" value="LmbE-like"/>
    <property type="match status" value="1"/>
</dbReference>
<accession>A0A916UHM7</accession>